<keyword evidence="4" id="KW-1185">Reference proteome</keyword>
<feature type="domain" description="Amidase" evidence="2">
    <location>
        <begin position="25"/>
        <end position="443"/>
    </location>
</feature>
<evidence type="ECO:0000256" key="1">
    <source>
        <dbReference type="ARBA" id="ARBA00009199"/>
    </source>
</evidence>
<dbReference type="GO" id="GO:0003824">
    <property type="term" value="F:catalytic activity"/>
    <property type="evidence" value="ECO:0007669"/>
    <property type="project" value="InterPro"/>
</dbReference>
<dbReference type="EMBL" id="BMGR01000006">
    <property type="protein sequence ID" value="GGG03957.1"/>
    <property type="molecule type" value="Genomic_DNA"/>
</dbReference>
<dbReference type="PANTHER" id="PTHR11895:SF7">
    <property type="entry name" value="GLUTAMYL-TRNA(GLN) AMIDOTRANSFERASE SUBUNIT A, MITOCHONDRIAL"/>
    <property type="match status" value="1"/>
</dbReference>
<dbReference type="InterPro" id="IPR000120">
    <property type="entry name" value="Amidase"/>
</dbReference>
<comment type="caution">
    <text evidence="3">The sequence shown here is derived from an EMBL/GenBank/DDBJ whole genome shotgun (WGS) entry which is preliminary data.</text>
</comment>
<dbReference type="Proteomes" id="UP000644756">
    <property type="component" value="Unassembled WGS sequence"/>
</dbReference>
<gene>
    <name evidence="3" type="ORF">GCM10010916_21270</name>
</gene>
<dbReference type="Gene3D" id="3.90.1300.10">
    <property type="entry name" value="Amidase signature (AS) domain"/>
    <property type="match status" value="1"/>
</dbReference>
<organism evidence="3 4">
    <name type="scientific">Paenibacillus abyssi</name>
    <dbReference type="NCBI Taxonomy" id="1340531"/>
    <lineage>
        <taxon>Bacteria</taxon>
        <taxon>Bacillati</taxon>
        <taxon>Bacillota</taxon>
        <taxon>Bacilli</taxon>
        <taxon>Bacillales</taxon>
        <taxon>Paenibacillaceae</taxon>
        <taxon>Paenibacillus</taxon>
    </lineage>
</organism>
<evidence type="ECO:0000259" key="2">
    <source>
        <dbReference type="Pfam" id="PF01425"/>
    </source>
</evidence>
<dbReference type="SUPFAM" id="SSF75304">
    <property type="entry name" value="Amidase signature (AS) enzymes"/>
    <property type="match status" value="1"/>
</dbReference>
<sequence length="468" mass="50047">MREFAFKSALELRNGLLKKEFSAVEVVSASIEAMERTEPVLNAFVTRTPELALEAARACDMAQANNEPLGPLHGLPISIKDLIPVGGVRHTSGSLITKDNIAEFDAPVVERLRKAGACIIGKTTTSEFGCKAVGDSPLTGITRNPWNTGKTTGGSSAGAAASVAAGVTPFAIGTDGGGSARIPASFCGIFGFKGQFGRAPVYPTAATPTLAHIGPMARTVRDAALLMGAIAGFDGRDPGSVSAPIPDFLAACDVPVAGMRIAWSPTLGYGRTLPEVAEITEAAAKAFQALGCQVEQVDDIFDKDPVELMQAEYYAGVGTRLNNYLVNSRERFDPAVAGSLDHAMEQRIDDYYNKVFARYALRERLRRFFEQYDLILCPTLPVAAFDTGLNHPPELPERDMVSWVSYTYPFNLTGQPAASIPCGFTKEGLPVGLQIVGRTNCETDVFRAASAFEAIQPWSQHQPQLPSI</sequence>
<name>A0A917FUK4_9BACL</name>
<accession>A0A917FUK4</accession>
<dbReference type="InterPro" id="IPR036928">
    <property type="entry name" value="AS_sf"/>
</dbReference>
<dbReference type="InterPro" id="IPR023631">
    <property type="entry name" value="Amidase_dom"/>
</dbReference>
<protein>
    <submittedName>
        <fullName evidence="3">Amidase</fullName>
    </submittedName>
</protein>
<dbReference type="RefSeq" id="WP_188531048.1">
    <property type="nucleotide sequence ID" value="NZ_BMGR01000006.1"/>
</dbReference>
<evidence type="ECO:0000313" key="4">
    <source>
        <dbReference type="Proteomes" id="UP000644756"/>
    </source>
</evidence>
<reference evidence="3" key="1">
    <citation type="journal article" date="2014" name="Int. J. Syst. Evol. Microbiol.">
        <title>Complete genome sequence of Corynebacterium casei LMG S-19264T (=DSM 44701T), isolated from a smear-ripened cheese.</title>
        <authorList>
            <consortium name="US DOE Joint Genome Institute (JGI-PGF)"/>
            <person name="Walter F."/>
            <person name="Albersmeier A."/>
            <person name="Kalinowski J."/>
            <person name="Ruckert C."/>
        </authorList>
    </citation>
    <scope>NUCLEOTIDE SEQUENCE</scope>
    <source>
        <strain evidence="3">CGMCC 1.12987</strain>
    </source>
</reference>
<comment type="similarity">
    <text evidence="1">Belongs to the amidase family.</text>
</comment>
<dbReference type="NCBIfam" id="NF004815">
    <property type="entry name" value="PRK06169.1"/>
    <property type="match status" value="1"/>
</dbReference>
<evidence type="ECO:0000313" key="3">
    <source>
        <dbReference type="EMBL" id="GGG03957.1"/>
    </source>
</evidence>
<reference evidence="3" key="2">
    <citation type="submission" date="2020-09" db="EMBL/GenBank/DDBJ databases">
        <authorList>
            <person name="Sun Q."/>
            <person name="Zhou Y."/>
        </authorList>
    </citation>
    <scope>NUCLEOTIDE SEQUENCE</scope>
    <source>
        <strain evidence="3">CGMCC 1.12987</strain>
    </source>
</reference>
<dbReference type="AlphaFoldDB" id="A0A917FUK4"/>
<dbReference type="PANTHER" id="PTHR11895">
    <property type="entry name" value="TRANSAMIDASE"/>
    <property type="match status" value="1"/>
</dbReference>
<proteinExistence type="inferred from homology"/>
<dbReference type="Pfam" id="PF01425">
    <property type="entry name" value="Amidase"/>
    <property type="match status" value="1"/>
</dbReference>